<proteinExistence type="predicted"/>
<name>A0A1I4GJH3_9GAMM</name>
<dbReference type="RefSeq" id="WP_092705318.1">
    <property type="nucleotide sequence ID" value="NZ_FOSR01000026.1"/>
</dbReference>
<evidence type="ECO:0008006" key="3">
    <source>
        <dbReference type="Google" id="ProtNLM"/>
    </source>
</evidence>
<organism evidence="1 2">
    <name type="scientific">Rhodanobacter glycinis</name>
    <dbReference type="NCBI Taxonomy" id="582702"/>
    <lineage>
        <taxon>Bacteria</taxon>
        <taxon>Pseudomonadati</taxon>
        <taxon>Pseudomonadota</taxon>
        <taxon>Gammaproteobacteria</taxon>
        <taxon>Lysobacterales</taxon>
        <taxon>Rhodanobacteraceae</taxon>
        <taxon>Rhodanobacter</taxon>
    </lineage>
</organism>
<dbReference type="Pfam" id="PF12686">
    <property type="entry name" value="DUF3800"/>
    <property type="match status" value="1"/>
</dbReference>
<gene>
    <name evidence="1" type="ORF">SAMN05192579_1265</name>
</gene>
<reference evidence="2" key="1">
    <citation type="submission" date="2016-10" db="EMBL/GenBank/DDBJ databases">
        <authorList>
            <person name="Varghese N."/>
            <person name="Submissions S."/>
        </authorList>
    </citation>
    <scope>NUCLEOTIDE SEQUENCE [LARGE SCALE GENOMIC DNA]</scope>
    <source>
        <strain evidence="2">MO64</strain>
    </source>
</reference>
<evidence type="ECO:0000313" key="1">
    <source>
        <dbReference type="EMBL" id="SFL29477.1"/>
    </source>
</evidence>
<dbReference type="Proteomes" id="UP000198725">
    <property type="component" value="Unassembled WGS sequence"/>
</dbReference>
<dbReference type="InterPro" id="IPR024524">
    <property type="entry name" value="DUF3800"/>
</dbReference>
<dbReference type="EMBL" id="FOSR01000026">
    <property type="protein sequence ID" value="SFL29477.1"/>
    <property type="molecule type" value="Genomic_DNA"/>
</dbReference>
<dbReference type="AlphaFoldDB" id="A0A1I4GJH3"/>
<keyword evidence="2" id="KW-1185">Reference proteome</keyword>
<protein>
    <recommendedName>
        <fullName evidence="3">DUF3800 domain-containing protein</fullName>
    </recommendedName>
</protein>
<accession>A0A1I4GJH3</accession>
<evidence type="ECO:0000313" key="2">
    <source>
        <dbReference type="Proteomes" id="UP000198725"/>
    </source>
</evidence>
<sequence length="252" mass="28822">MYFLYADESGDVGTSGSPGRYFCLSGLVVHEMRWHDTLEALIDLRRQLRATYGLKLREEVHAAEFIHKPGDLARIPKSLRLRVLRDVIDFQAKLPDISIINVIVDKANHVGADIFDMAWSTLIQRFHNTLSHKNFPGPQNPDDRGILVVDRTDELKLRALSRRMRRYNPVPKAYGGGSIAVPITTIVEDAVHRDSRHSYFIQTADVNAYFLNQYYKPCGYVKRKGGKNYFLRLQPVLCTVASRSSRYGIVER</sequence>